<evidence type="ECO:0000313" key="2">
    <source>
        <dbReference type="EMBL" id="MPC70615.1"/>
    </source>
</evidence>
<protein>
    <submittedName>
        <fullName evidence="2">Uncharacterized protein</fullName>
    </submittedName>
</protein>
<keyword evidence="3" id="KW-1185">Reference proteome</keyword>
<gene>
    <name evidence="2" type="ORF">E2C01_064869</name>
</gene>
<feature type="compositionally biased region" description="Basic and acidic residues" evidence="1">
    <location>
        <begin position="102"/>
        <end position="112"/>
    </location>
</feature>
<comment type="caution">
    <text evidence="2">The sequence shown here is derived from an EMBL/GenBank/DDBJ whole genome shotgun (WGS) entry which is preliminary data.</text>
</comment>
<organism evidence="2 3">
    <name type="scientific">Portunus trituberculatus</name>
    <name type="common">Swimming crab</name>
    <name type="synonym">Neptunus trituberculatus</name>
    <dbReference type="NCBI Taxonomy" id="210409"/>
    <lineage>
        <taxon>Eukaryota</taxon>
        <taxon>Metazoa</taxon>
        <taxon>Ecdysozoa</taxon>
        <taxon>Arthropoda</taxon>
        <taxon>Crustacea</taxon>
        <taxon>Multicrustacea</taxon>
        <taxon>Malacostraca</taxon>
        <taxon>Eumalacostraca</taxon>
        <taxon>Eucarida</taxon>
        <taxon>Decapoda</taxon>
        <taxon>Pleocyemata</taxon>
        <taxon>Brachyura</taxon>
        <taxon>Eubrachyura</taxon>
        <taxon>Portunoidea</taxon>
        <taxon>Portunidae</taxon>
        <taxon>Portuninae</taxon>
        <taxon>Portunus</taxon>
    </lineage>
</organism>
<proteinExistence type="predicted"/>
<feature type="region of interest" description="Disordered" evidence="1">
    <location>
        <begin position="87"/>
        <end position="112"/>
    </location>
</feature>
<evidence type="ECO:0000313" key="3">
    <source>
        <dbReference type="Proteomes" id="UP000324222"/>
    </source>
</evidence>
<reference evidence="2 3" key="1">
    <citation type="submission" date="2019-05" db="EMBL/GenBank/DDBJ databases">
        <title>Another draft genome of Portunus trituberculatus and its Hox gene families provides insights of decapod evolution.</title>
        <authorList>
            <person name="Jeong J.-H."/>
            <person name="Song I."/>
            <person name="Kim S."/>
            <person name="Choi T."/>
            <person name="Kim D."/>
            <person name="Ryu S."/>
            <person name="Kim W."/>
        </authorList>
    </citation>
    <scope>NUCLEOTIDE SEQUENCE [LARGE SCALE GENOMIC DNA]</scope>
    <source>
        <tissue evidence="2">Muscle</tissue>
    </source>
</reference>
<dbReference type="AlphaFoldDB" id="A0A5B7HM05"/>
<dbReference type="EMBL" id="VSRR010031443">
    <property type="protein sequence ID" value="MPC70615.1"/>
    <property type="molecule type" value="Genomic_DNA"/>
</dbReference>
<sequence>MNLKEITSTVLKYSRGGLDSPMREVPGFPHEAMANEETVNTSMPHQAQVCLFGAIYIQQQRQVVVITLSVPSAFNFIVPAHSFTPNNSVPHSSGLKVSQGRGAREAGGRVER</sequence>
<dbReference type="Proteomes" id="UP000324222">
    <property type="component" value="Unassembled WGS sequence"/>
</dbReference>
<evidence type="ECO:0000256" key="1">
    <source>
        <dbReference type="SAM" id="MobiDB-lite"/>
    </source>
</evidence>
<name>A0A5B7HM05_PORTR</name>
<accession>A0A5B7HM05</accession>